<dbReference type="Proteomes" id="UP000824533">
    <property type="component" value="Linkage Group LG20"/>
</dbReference>
<proteinExistence type="predicted"/>
<sequence>MQFLFYFITRQYSPLNRSALPKSLLMLLPRFAVSLSHKIIREGSMDPEEPPVFILHGLLSGKRNWKSIAKTIGNMTRRTVITVDLRNHGGSPHVNSHKYEDMAADILQLFRRLGTKRASLVGHDMGGRAAMCVSLIAPQKVAGLLIVDISPLSTCSQLKDEYIKILEAMKAVKFKSQKKVYKAKREAKKQLKPIITDDVMMNSILYNINVKGDGVIGWTCNLDILIKYFKHIASFPKSIKGKKYSGPVLFVGGQLSDFLPPEDLNGIREMFPRAVITYIPKTGHNLQVDDPKSFLELAIAFIRTNH</sequence>
<gene>
    <name evidence="1" type="ORF">K1T71_011183</name>
</gene>
<organism evidence="1 2">
    <name type="scientific">Dendrolimus kikuchii</name>
    <dbReference type="NCBI Taxonomy" id="765133"/>
    <lineage>
        <taxon>Eukaryota</taxon>
        <taxon>Metazoa</taxon>
        <taxon>Ecdysozoa</taxon>
        <taxon>Arthropoda</taxon>
        <taxon>Hexapoda</taxon>
        <taxon>Insecta</taxon>
        <taxon>Pterygota</taxon>
        <taxon>Neoptera</taxon>
        <taxon>Endopterygota</taxon>
        <taxon>Lepidoptera</taxon>
        <taxon>Glossata</taxon>
        <taxon>Ditrysia</taxon>
        <taxon>Bombycoidea</taxon>
        <taxon>Lasiocampidae</taxon>
        <taxon>Dendrolimus</taxon>
    </lineage>
</organism>
<protein>
    <submittedName>
        <fullName evidence="1">Uncharacterized protein</fullName>
    </submittedName>
</protein>
<evidence type="ECO:0000313" key="2">
    <source>
        <dbReference type="Proteomes" id="UP000824533"/>
    </source>
</evidence>
<evidence type="ECO:0000313" key="1">
    <source>
        <dbReference type="EMBL" id="KAJ0173007.1"/>
    </source>
</evidence>
<accession>A0ACC1CNG4</accession>
<comment type="caution">
    <text evidence="1">The sequence shown here is derived from an EMBL/GenBank/DDBJ whole genome shotgun (WGS) entry which is preliminary data.</text>
</comment>
<name>A0ACC1CNG4_9NEOP</name>
<keyword evidence="2" id="KW-1185">Reference proteome</keyword>
<dbReference type="EMBL" id="CM034406">
    <property type="protein sequence ID" value="KAJ0173007.1"/>
    <property type="molecule type" value="Genomic_DNA"/>
</dbReference>
<reference evidence="1 2" key="1">
    <citation type="journal article" date="2021" name="Front. Genet.">
        <title>Chromosome-Level Genome Assembly Reveals Significant Gene Expansion in the Toll and IMD Signaling Pathways of Dendrolimus kikuchii.</title>
        <authorList>
            <person name="Zhou J."/>
            <person name="Wu P."/>
            <person name="Xiong Z."/>
            <person name="Liu N."/>
            <person name="Zhao N."/>
            <person name="Ji M."/>
            <person name="Qiu Y."/>
            <person name="Yang B."/>
        </authorList>
    </citation>
    <scope>NUCLEOTIDE SEQUENCE [LARGE SCALE GENOMIC DNA]</scope>
    <source>
        <strain evidence="1">Ann1</strain>
    </source>
</reference>